<protein>
    <submittedName>
        <fullName evidence="2">Protein kinase family protein with leucine-rich repeat domain</fullName>
    </submittedName>
</protein>
<accession>A0A5H2Y130</accession>
<organism evidence="2">
    <name type="scientific">Prunus dulcis</name>
    <name type="common">Almond</name>
    <name type="synonym">Amygdalus dulcis</name>
    <dbReference type="NCBI Taxonomy" id="3755"/>
    <lineage>
        <taxon>Eukaryota</taxon>
        <taxon>Viridiplantae</taxon>
        <taxon>Streptophyta</taxon>
        <taxon>Embryophyta</taxon>
        <taxon>Tracheophyta</taxon>
        <taxon>Spermatophyta</taxon>
        <taxon>Magnoliopsida</taxon>
        <taxon>eudicotyledons</taxon>
        <taxon>Gunneridae</taxon>
        <taxon>Pentapetalae</taxon>
        <taxon>rosids</taxon>
        <taxon>fabids</taxon>
        <taxon>Rosales</taxon>
        <taxon>Rosaceae</taxon>
        <taxon>Amygdaloideae</taxon>
        <taxon>Amygdaleae</taxon>
        <taxon>Prunus</taxon>
    </lineage>
</organism>
<name>A0A5H2Y130_PRUDU</name>
<evidence type="ECO:0000313" key="2">
    <source>
        <dbReference type="EMBL" id="BBN68396.1"/>
    </source>
</evidence>
<gene>
    <name evidence="2" type="ORF">Prudu_408S000200</name>
</gene>
<proteinExistence type="predicted"/>
<keyword evidence="2" id="KW-0808">Transferase</keyword>
<reference evidence="2" key="1">
    <citation type="journal article" date="2019" name="Science">
        <title>Mutation of a bHLH transcription factor allowed almond domestication.</title>
        <authorList>
            <person name="Sanchez-Perez R."/>
            <person name="Pavan S."/>
            <person name="Mazzeo R."/>
            <person name="Moldovan C."/>
            <person name="Aiese Cigliano R."/>
            <person name="Del Cueto J."/>
            <person name="Ricciardi F."/>
            <person name="Lotti C."/>
            <person name="Ricciardi L."/>
            <person name="Dicenta F."/>
            <person name="Lopez-Marques R.L."/>
            <person name="Lindberg Moller B."/>
        </authorList>
    </citation>
    <scope>NUCLEOTIDE SEQUENCE</scope>
</reference>
<dbReference type="EMBL" id="AP020745">
    <property type="protein sequence ID" value="BBN68396.1"/>
    <property type="molecule type" value="Genomic_DNA"/>
</dbReference>
<keyword evidence="2" id="KW-0418">Kinase</keyword>
<evidence type="ECO:0000256" key="1">
    <source>
        <dbReference type="SAM" id="MobiDB-lite"/>
    </source>
</evidence>
<dbReference type="AlphaFoldDB" id="A0A5H2Y130"/>
<feature type="region of interest" description="Disordered" evidence="1">
    <location>
        <begin position="215"/>
        <end position="282"/>
    </location>
</feature>
<feature type="non-terminal residue" evidence="2">
    <location>
        <position position="282"/>
    </location>
</feature>
<dbReference type="GO" id="GO:0016301">
    <property type="term" value="F:kinase activity"/>
    <property type="evidence" value="ECO:0007669"/>
    <property type="project" value="UniProtKB-KW"/>
</dbReference>
<sequence length="282" mass="32520">MVARLQALRSFVFMGGSIVHSKKFVANLHRWRSTYASAIPDDVRVKLLKSRMDNEPLVDANDLDARIITFRPFYFPWASNSSCQSFSRCAPSQCTPNVYWAIMCIENLSRFFMLELTVREFFYFFEVRHFERYAQVRVYKAKLFNSLSQGDHAWHDVLEVSGRWRATSVTAHLSPSPIAMQLELGPDMAKVRRALNIPLRFRVWRWLLSEYREEDGGLPPAEDVERWKQNDPDPDDQLSGQEECSAEFLSKRKAAAKSSRGEATSSHARDGLHRGKNQGSFC</sequence>